<dbReference type="Pfam" id="PF14368">
    <property type="entry name" value="LTP_2"/>
    <property type="match status" value="1"/>
</dbReference>
<dbReference type="GO" id="GO:0006869">
    <property type="term" value="P:lipid transport"/>
    <property type="evidence" value="ECO:0007669"/>
    <property type="project" value="InterPro"/>
</dbReference>
<reference evidence="12 13" key="1">
    <citation type="submission" date="2020-05" db="EMBL/GenBank/DDBJ databases">
        <title>Vigna angularis (adzuki bean) Var. LongXiaoDou No. 4 denovo assembly.</title>
        <authorList>
            <person name="Xiang H."/>
        </authorList>
    </citation>
    <scope>NUCLEOTIDE SEQUENCE [LARGE SCALE GENOMIC DNA]</scope>
    <source>
        <tissue evidence="12">Leaf</tissue>
    </source>
</reference>
<dbReference type="AlphaFoldDB" id="A0A8T0KB93"/>
<proteinExistence type="inferred from homology"/>
<name>A0A8T0KB93_PHAAN</name>
<dbReference type="GO" id="GO:0008289">
    <property type="term" value="F:lipid binding"/>
    <property type="evidence" value="ECO:0007669"/>
    <property type="project" value="InterPro"/>
</dbReference>
<organism evidence="12 13">
    <name type="scientific">Phaseolus angularis</name>
    <name type="common">Azuki bean</name>
    <name type="synonym">Vigna angularis</name>
    <dbReference type="NCBI Taxonomy" id="3914"/>
    <lineage>
        <taxon>Eukaryota</taxon>
        <taxon>Viridiplantae</taxon>
        <taxon>Streptophyta</taxon>
        <taxon>Embryophyta</taxon>
        <taxon>Tracheophyta</taxon>
        <taxon>Spermatophyta</taxon>
        <taxon>Magnoliopsida</taxon>
        <taxon>eudicotyledons</taxon>
        <taxon>Gunneridae</taxon>
        <taxon>Pentapetalae</taxon>
        <taxon>rosids</taxon>
        <taxon>fabids</taxon>
        <taxon>Fabales</taxon>
        <taxon>Fabaceae</taxon>
        <taxon>Papilionoideae</taxon>
        <taxon>50 kb inversion clade</taxon>
        <taxon>NPAAA clade</taxon>
        <taxon>indigoferoid/millettioid clade</taxon>
        <taxon>Phaseoleae</taxon>
        <taxon>Vigna</taxon>
    </lineage>
</organism>
<evidence type="ECO:0000256" key="1">
    <source>
        <dbReference type="ARBA" id="ARBA00004609"/>
    </source>
</evidence>
<protein>
    <submittedName>
        <fullName evidence="12">Protein YLS3 Protein YELLOW-LEAF-SPECIFIC GENE 3 Xylogen-like protein</fullName>
    </submittedName>
</protein>
<evidence type="ECO:0000256" key="8">
    <source>
        <dbReference type="ARBA" id="ARBA00023288"/>
    </source>
</evidence>
<dbReference type="CDD" id="cd00010">
    <property type="entry name" value="AAI_LTSS"/>
    <property type="match status" value="1"/>
</dbReference>
<gene>
    <name evidence="12" type="ORF">HKW66_Vig0231420</name>
</gene>
<sequence>MWYQHKTKALAKFLLVATVIVGISMGDSSSNDKAECAQQLAGLATCLPYVGGQAPAPATDCCSGLKQVLKNKKKCLCVIIKDRNDPDLGGLQINVTLALNLPTACNSPVNVSKCPAELLHMDPKSQEAQVFYQLEKGKKGTSPAPSPSAALGANPSSNQTSSAPQKHDAFCKENGFFKLNVLAIGLQVWALTGLLS</sequence>
<dbReference type="EMBL" id="JABFOF010000005">
    <property type="protein sequence ID" value="KAG2396866.1"/>
    <property type="molecule type" value="Genomic_DNA"/>
</dbReference>
<dbReference type="PRINTS" id="PR00382">
    <property type="entry name" value="LIPIDTRNSFER"/>
</dbReference>
<feature type="chain" id="PRO_5035934163" evidence="10">
    <location>
        <begin position="27"/>
        <end position="196"/>
    </location>
</feature>
<evidence type="ECO:0000256" key="7">
    <source>
        <dbReference type="ARBA" id="ARBA00023180"/>
    </source>
</evidence>
<comment type="similarity">
    <text evidence="2">Belongs to the plant LTP family.</text>
</comment>
<evidence type="ECO:0000313" key="12">
    <source>
        <dbReference type="EMBL" id="KAG2396866.1"/>
    </source>
</evidence>
<evidence type="ECO:0000256" key="6">
    <source>
        <dbReference type="ARBA" id="ARBA00023157"/>
    </source>
</evidence>
<evidence type="ECO:0000313" key="13">
    <source>
        <dbReference type="Proteomes" id="UP000743370"/>
    </source>
</evidence>
<keyword evidence="3" id="KW-1003">Cell membrane</keyword>
<accession>A0A8T0KB93</accession>
<dbReference type="SUPFAM" id="SSF47699">
    <property type="entry name" value="Bifunctional inhibitor/lipid-transfer protein/seed storage 2S albumin"/>
    <property type="match status" value="1"/>
</dbReference>
<dbReference type="InterPro" id="IPR000528">
    <property type="entry name" value="Plant_nsLTP"/>
</dbReference>
<feature type="signal peptide" evidence="10">
    <location>
        <begin position="1"/>
        <end position="26"/>
    </location>
</feature>
<keyword evidence="7" id="KW-0325">Glycoprotein</keyword>
<evidence type="ECO:0000256" key="4">
    <source>
        <dbReference type="ARBA" id="ARBA00022622"/>
    </source>
</evidence>
<dbReference type="GO" id="GO:0005886">
    <property type="term" value="C:plasma membrane"/>
    <property type="evidence" value="ECO:0007669"/>
    <property type="project" value="UniProtKB-SubCell"/>
</dbReference>
<keyword evidence="8" id="KW-0449">Lipoprotein</keyword>
<evidence type="ECO:0000256" key="10">
    <source>
        <dbReference type="SAM" id="SignalP"/>
    </source>
</evidence>
<keyword evidence="5 10" id="KW-0732">Signal</keyword>
<feature type="region of interest" description="Disordered" evidence="9">
    <location>
        <begin position="136"/>
        <end position="166"/>
    </location>
</feature>
<evidence type="ECO:0000256" key="3">
    <source>
        <dbReference type="ARBA" id="ARBA00022475"/>
    </source>
</evidence>
<dbReference type="SMART" id="SM00499">
    <property type="entry name" value="AAI"/>
    <property type="match status" value="1"/>
</dbReference>
<keyword evidence="6" id="KW-1015">Disulfide bond</keyword>
<dbReference type="Gene3D" id="1.10.110.10">
    <property type="entry name" value="Plant lipid-transfer and hydrophobic proteins"/>
    <property type="match status" value="1"/>
</dbReference>
<keyword evidence="4" id="KW-0472">Membrane</keyword>
<evidence type="ECO:0000256" key="2">
    <source>
        <dbReference type="ARBA" id="ARBA00009748"/>
    </source>
</evidence>
<dbReference type="InterPro" id="IPR016140">
    <property type="entry name" value="Bifunc_inhib/LTP/seed_store"/>
</dbReference>
<evidence type="ECO:0000256" key="5">
    <source>
        <dbReference type="ARBA" id="ARBA00022729"/>
    </source>
</evidence>
<evidence type="ECO:0000256" key="9">
    <source>
        <dbReference type="SAM" id="MobiDB-lite"/>
    </source>
</evidence>
<comment type="subcellular location">
    <subcellularLocation>
        <location evidence="1">Cell membrane</location>
        <topology evidence="1">Lipid-anchor</topology>
        <topology evidence="1">GPI-anchor</topology>
    </subcellularLocation>
</comment>
<dbReference type="PANTHER" id="PTHR33044">
    <property type="entry name" value="BIFUNCTIONAL INHIBITOR/LIPID-TRANSFER PROTEIN/SEED STORAGE 2S ALBUMIN SUPERFAMILY PROTEIN-RELATED"/>
    <property type="match status" value="1"/>
</dbReference>
<dbReference type="InterPro" id="IPR043325">
    <property type="entry name" value="LTSS"/>
</dbReference>
<comment type="caution">
    <text evidence="12">The sequence shown here is derived from an EMBL/GenBank/DDBJ whole genome shotgun (WGS) entry which is preliminary data.</text>
</comment>
<keyword evidence="4" id="KW-0336">GPI-anchor</keyword>
<dbReference type="GO" id="GO:0098552">
    <property type="term" value="C:side of membrane"/>
    <property type="evidence" value="ECO:0007669"/>
    <property type="project" value="UniProtKB-KW"/>
</dbReference>
<feature type="domain" description="Bifunctional inhibitor/plant lipid transfer protein/seed storage helical" evidence="11">
    <location>
        <begin position="36"/>
        <end position="114"/>
    </location>
</feature>
<evidence type="ECO:0000259" key="11">
    <source>
        <dbReference type="SMART" id="SM00499"/>
    </source>
</evidence>
<dbReference type="Proteomes" id="UP000743370">
    <property type="component" value="Unassembled WGS sequence"/>
</dbReference>
<feature type="compositionally biased region" description="Low complexity" evidence="9">
    <location>
        <begin position="147"/>
        <end position="157"/>
    </location>
</feature>
<dbReference type="InterPro" id="IPR036312">
    <property type="entry name" value="Bifun_inhib/LTP/seed_sf"/>
</dbReference>